<dbReference type="EMBL" id="BAAAND010000008">
    <property type="protein sequence ID" value="GAA1599089.1"/>
    <property type="molecule type" value="Genomic_DNA"/>
</dbReference>
<dbReference type="Proteomes" id="UP001500190">
    <property type="component" value="Unassembled WGS sequence"/>
</dbReference>
<protein>
    <submittedName>
        <fullName evidence="1">Nitroreductase family protein</fullName>
    </submittedName>
</protein>
<comment type="caution">
    <text evidence="1">The sequence shown here is derived from an EMBL/GenBank/DDBJ whole genome shotgun (WGS) entry which is preliminary data.</text>
</comment>
<dbReference type="NCBIfam" id="NF047509">
    <property type="entry name" value="Rv3131_FMN_oxido"/>
    <property type="match status" value="1"/>
</dbReference>
<evidence type="ECO:0000313" key="1">
    <source>
        <dbReference type="EMBL" id="GAA1599089.1"/>
    </source>
</evidence>
<dbReference type="PANTHER" id="PTHR23026:SF123">
    <property type="entry name" value="NAD(P)H NITROREDUCTASE RV3131-RELATED"/>
    <property type="match status" value="1"/>
</dbReference>
<evidence type="ECO:0000313" key="2">
    <source>
        <dbReference type="Proteomes" id="UP001500190"/>
    </source>
</evidence>
<keyword evidence="2" id="KW-1185">Reference proteome</keyword>
<organism evidence="1 2">
    <name type="scientific">Kribbella karoonensis</name>
    <dbReference type="NCBI Taxonomy" id="324851"/>
    <lineage>
        <taxon>Bacteria</taxon>
        <taxon>Bacillati</taxon>
        <taxon>Actinomycetota</taxon>
        <taxon>Actinomycetes</taxon>
        <taxon>Propionibacteriales</taxon>
        <taxon>Kribbellaceae</taxon>
        <taxon>Kribbella</taxon>
    </lineage>
</organism>
<proteinExistence type="predicted"/>
<dbReference type="SUPFAM" id="SSF55469">
    <property type="entry name" value="FMN-dependent nitroreductase-like"/>
    <property type="match status" value="1"/>
</dbReference>
<dbReference type="InterPro" id="IPR050627">
    <property type="entry name" value="Nitroreductase/BluB"/>
</dbReference>
<sequence length="324" mass="35508">MSATQYLTEDEVGILLTAASHAPSMHNTQPWKFEIHGPVIDVLRDSERALPAADRGGRMSRIGLGAAAFNLRVAAALLGHETTLALEPDPARPDVALRIFLAARNVPVPGLSSLYGEITRRHTYRGPMAGVPMPPELRHKLAVAAGSEGAELDWLDSSQRTRLAHIIQTADERDLHDEDRLHERLRWIGDRREGDGVPGAALGPLPQGPAMVRDLAAGFDTPDREHAIFESTAAVAVLCTPSEDTHAWLRAGMALQRLLLTATSHDVAASFLNQPLEYADLRDEVRTVAGRQAWPQVILRCGYPAHSTGHAPRRHWNDTLSEWH</sequence>
<dbReference type="Gene3D" id="3.40.109.10">
    <property type="entry name" value="NADH Oxidase"/>
    <property type="match status" value="1"/>
</dbReference>
<dbReference type="InterPro" id="IPR000415">
    <property type="entry name" value="Nitroreductase-like"/>
</dbReference>
<dbReference type="RefSeq" id="WP_344196085.1">
    <property type="nucleotide sequence ID" value="NZ_BAAAND010000008.1"/>
</dbReference>
<name>A0ABN2E7Y2_9ACTN</name>
<accession>A0ABN2E7Y2</accession>
<gene>
    <name evidence="1" type="ORF">GCM10009742_53410</name>
</gene>
<reference evidence="1 2" key="1">
    <citation type="journal article" date="2019" name="Int. J. Syst. Evol. Microbiol.">
        <title>The Global Catalogue of Microorganisms (GCM) 10K type strain sequencing project: providing services to taxonomists for standard genome sequencing and annotation.</title>
        <authorList>
            <consortium name="The Broad Institute Genomics Platform"/>
            <consortium name="The Broad Institute Genome Sequencing Center for Infectious Disease"/>
            <person name="Wu L."/>
            <person name="Ma J."/>
        </authorList>
    </citation>
    <scope>NUCLEOTIDE SEQUENCE [LARGE SCALE GENOMIC DNA]</scope>
    <source>
        <strain evidence="1 2">JCM 14304</strain>
    </source>
</reference>
<dbReference type="PANTHER" id="PTHR23026">
    <property type="entry name" value="NADPH NITROREDUCTASE"/>
    <property type="match status" value="1"/>
</dbReference>